<feature type="domain" description="Myb-like" evidence="2">
    <location>
        <begin position="1032"/>
        <end position="1086"/>
    </location>
</feature>
<dbReference type="InterPro" id="IPR039110">
    <property type="entry name" value="KNL2-like"/>
</dbReference>
<dbReference type="Proteomes" id="UP001356427">
    <property type="component" value="Unassembled WGS sequence"/>
</dbReference>
<dbReference type="SMART" id="SM00717">
    <property type="entry name" value="SANT"/>
    <property type="match status" value="1"/>
</dbReference>
<dbReference type="GO" id="GO:0000775">
    <property type="term" value="C:chromosome, centromeric region"/>
    <property type="evidence" value="ECO:0007669"/>
    <property type="project" value="TreeGrafter"/>
</dbReference>
<feature type="compositionally biased region" description="Basic and acidic residues" evidence="1">
    <location>
        <begin position="886"/>
        <end position="900"/>
    </location>
</feature>
<name>A0AAN8LML3_9TELE</name>
<dbReference type="InterPro" id="IPR001005">
    <property type="entry name" value="SANT/Myb"/>
</dbReference>
<feature type="compositionally biased region" description="Polar residues" evidence="1">
    <location>
        <begin position="365"/>
        <end position="374"/>
    </location>
</feature>
<dbReference type="SUPFAM" id="SSF46689">
    <property type="entry name" value="Homeodomain-like"/>
    <property type="match status" value="1"/>
</dbReference>
<organism evidence="3 4">
    <name type="scientific">Coregonus suidteri</name>
    <dbReference type="NCBI Taxonomy" id="861788"/>
    <lineage>
        <taxon>Eukaryota</taxon>
        <taxon>Metazoa</taxon>
        <taxon>Chordata</taxon>
        <taxon>Craniata</taxon>
        <taxon>Vertebrata</taxon>
        <taxon>Euteleostomi</taxon>
        <taxon>Actinopterygii</taxon>
        <taxon>Neopterygii</taxon>
        <taxon>Teleostei</taxon>
        <taxon>Protacanthopterygii</taxon>
        <taxon>Salmoniformes</taxon>
        <taxon>Salmonidae</taxon>
        <taxon>Coregoninae</taxon>
        <taxon>Coregonus</taxon>
    </lineage>
</organism>
<feature type="region of interest" description="Disordered" evidence="1">
    <location>
        <begin position="320"/>
        <end position="339"/>
    </location>
</feature>
<feature type="compositionally biased region" description="Basic and acidic residues" evidence="1">
    <location>
        <begin position="84"/>
        <end position="113"/>
    </location>
</feature>
<feature type="compositionally biased region" description="Basic and acidic residues" evidence="1">
    <location>
        <begin position="912"/>
        <end position="925"/>
    </location>
</feature>
<feature type="region of interest" description="Disordered" evidence="1">
    <location>
        <begin position="170"/>
        <end position="194"/>
    </location>
</feature>
<dbReference type="Pfam" id="PF09133">
    <property type="entry name" value="SANTA"/>
    <property type="match status" value="1"/>
</dbReference>
<dbReference type="CDD" id="cd00167">
    <property type="entry name" value="SANT"/>
    <property type="match status" value="1"/>
</dbReference>
<feature type="compositionally biased region" description="Basic and acidic residues" evidence="1">
    <location>
        <begin position="576"/>
        <end position="590"/>
    </location>
</feature>
<feature type="region of interest" description="Disordered" evidence="1">
    <location>
        <begin position="357"/>
        <end position="378"/>
    </location>
</feature>
<feature type="compositionally biased region" description="Polar residues" evidence="1">
    <location>
        <begin position="783"/>
        <end position="797"/>
    </location>
</feature>
<feature type="compositionally biased region" description="Polar residues" evidence="1">
    <location>
        <begin position="992"/>
        <end position="1002"/>
    </location>
</feature>
<feature type="compositionally biased region" description="Low complexity" evidence="1">
    <location>
        <begin position="837"/>
        <end position="848"/>
    </location>
</feature>
<dbReference type="AlphaFoldDB" id="A0AAN8LML3"/>
<feature type="region of interest" description="Disordered" evidence="1">
    <location>
        <begin position="698"/>
        <end position="1038"/>
    </location>
</feature>
<dbReference type="InterPro" id="IPR015216">
    <property type="entry name" value="SANTA"/>
</dbReference>
<feature type="compositionally biased region" description="Polar residues" evidence="1">
    <location>
        <begin position="941"/>
        <end position="953"/>
    </location>
</feature>
<evidence type="ECO:0000256" key="1">
    <source>
        <dbReference type="SAM" id="MobiDB-lite"/>
    </source>
</evidence>
<evidence type="ECO:0000259" key="2">
    <source>
        <dbReference type="PROSITE" id="PS50090"/>
    </source>
</evidence>
<feature type="region of interest" description="Disordered" evidence="1">
    <location>
        <begin position="84"/>
        <end position="119"/>
    </location>
</feature>
<comment type="caution">
    <text evidence="3">The sequence shown here is derived from an EMBL/GenBank/DDBJ whole genome shotgun (WGS) entry which is preliminary data.</text>
</comment>
<proteinExistence type="predicted"/>
<protein>
    <recommendedName>
        <fullName evidence="2">Myb-like domain-containing protein</fullName>
    </recommendedName>
</protein>
<dbReference type="PROSITE" id="PS50090">
    <property type="entry name" value="MYB_LIKE"/>
    <property type="match status" value="1"/>
</dbReference>
<dbReference type="InterPro" id="IPR009057">
    <property type="entry name" value="Homeodomain-like_sf"/>
</dbReference>
<evidence type="ECO:0000313" key="3">
    <source>
        <dbReference type="EMBL" id="KAK6304126.1"/>
    </source>
</evidence>
<keyword evidence="4" id="KW-1185">Reference proteome</keyword>
<dbReference type="EMBL" id="JAGTTL010000023">
    <property type="protein sequence ID" value="KAK6304126.1"/>
    <property type="molecule type" value="Genomic_DNA"/>
</dbReference>
<dbReference type="Gene3D" id="1.10.10.60">
    <property type="entry name" value="Homeodomain-like"/>
    <property type="match status" value="1"/>
</dbReference>
<feature type="region of interest" description="Disordered" evidence="1">
    <location>
        <begin position="576"/>
        <end position="635"/>
    </location>
</feature>
<dbReference type="PANTHER" id="PTHR16124:SF3">
    <property type="entry name" value="MIS18-BINDING PROTEIN 1"/>
    <property type="match status" value="1"/>
</dbReference>
<gene>
    <name evidence="3" type="ORF">J4Q44_G00247120</name>
</gene>
<accession>A0AAN8LML3</accession>
<feature type="compositionally biased region" description="Basic residues" evidence="1">
    <location>
        <begin position="902"/>
        <end position="911"/>
    </location>
</feature>
<feature type="compositionally biased region" description="Polar residues" evidence="1">
    <location>
        <begin position="594"/>
        <end position="611"/>
    </location>
</feature>
<dbReference type="PANTHER" id="PTHR16124">
    <property type="entry name" value="MIS18-BINDING PROTEIN 1"/>
    <property type="match status" value="1"/>
</dbReference>
<evidence type="ECO:0000313" key="4">
    <source>
        <dbReference type="Proteomes" id="UP001356427"/>
    </source>
</evidence>
<sequence>MLTTYPVVNVSAKIVKNMFTPSRQNRESAYFNEESQFGGESIIFPTLKALRTSDPIPRRLVESPAKVFARMKARVQTERIAVENEGTKTPKPVQEKRVRGKNVREKRVQEKHGGVMSSPRKIHQPWVNYEQKENEDLEFTNEAEALTLSPGQSPRKGLTHPYFVVHKQDLQRPSPQKDMGSAFKPTNRNTPMKGPPLDAFSVAWSPRKALSHPKESQTFDFTNEAEALTLSPVQSPRQSLTHTYLVHTEDLQRPSPLKDMHSAFKPTNRNTQNKGLTLDAFSTQSPKKALSYLYTQLSSNDIQQPAPPKYFKGAFQTTNRTTPVKRSTQRSKSTEDYNGKTAFGAHDIVQDPSVFKRRQKRDQQDGYQVSSPQDPITGGCARVRSMLTPAHVAGGNEEDASVNVTCGVAAVPTSLSETSVPSSPEAGPSQCGYYCAEPPPRPLPDLVHDHLLQVSPKISIPKKQEAVFQSKQIAESNGSNATGIHLRRWILKGSSSSLYVEGFRVDNKMPWHSNTIAERMSSNILKTTSGSTYVLVGKMAPDLSGTQLPTWLLKKFLFGFPKNWKEYLERFLSEPKGSEADNSKGPKGSKDLVTPQNQNHLSTKMQSSTSLKLKATKRPAPCSATSEASRAKVSRSGRLLKTPLEYWKGARVILDCDMNVTILSGYGESSILQSRISTPVARKLSLLPPKSAKVLLTPAEERLRDDTSEEAVPLRKVTAYHRPQRSKPEKNPSPGTPKSQRGKAEDNPTPGGPERPKKTSPEPPRFISLENPSNRGHGRPKKTSPNSQWSKPENLSTRGPGKPKRASPASLRSKSEVILSPKHLGQPRKTSLRSQSAAAPAAYADPAPQFLTPPHRSLQGANKQSSHDDSDNTNTPTELLPGKPIKGSDKADRKVLEMPKIRVSRQKKLPAKLHDDIEMEGKDTGSRAPTKTGSAAMGRSRNVQGSGSGTAEESQSDDNFAPKKRPKAKAVKSGPIKPRGMRTCGRVPKGSESATSQLLTSSDDCKRELTKRAVPQTPREKVGKFARVQQGKKEENADQWTEAELLRLHEAVTSFPKNMNNFWLNVGMGVGTRSAEECQEQYNAQAATKSTKKKEVPQKKELLTEPPQITARKGTLKRKQQVRNLLDHMPKDDHDDIFNSSPMQNKRVKLPTVSPNRKEDVFMRSEQDPQTPSSSRFPSVKTPQCLHITQGMMGSVNRGNDDKYVYQLQKKMKKSQAKLHKLGAASKHMPTPSAKHVLKRCNIAENDSSFVVWEMFPDKEDHSVESGEEEDYYFMDDD</sequence>
<reference evidence="3 4" key="1">
    <citation type="submission" date="2021-04" db="EMBL/GenBank/DDBJ databases">
        <authorList>
            <person name="De Guttry C."/>
            <person name="Zahm M."/>
            <person name="Klopp C."/>
            <person name="Cabau C."/>
            <person name="Louis A."/>
            <person name="Berthelot C."/>
            <person name="Parey E."/>
            <person name="Roest Crollius H."/>
            <person name="Montfort J."/>
            <person name="Robinson-Rechavi M."/>
            <person name="Bucao C."/>
            <person name="Bouchez O."/>
            <person name="Gislard M."/>
            <person name="Lluch J."/>
            <person name="Milhes M."/>
            <person name="Lampietro C."/>
            <person name="Lopez Roques C."/>
            <person name="Donnadieu C."/>
            <person name="Braasch I."/>
            <person name="Desvignes T."/>
            <person name="Postlethwait J."/>
            <person name="Bobe J."/>
            <person name="Wedekind C."/>
            <person name="Guiguen Y."/>
        </authorList>
    </citation>
    <scope>NUCLEOTIDE SEQUENCE [LARGE SCALE GENOMIC DNA]</scope>
    <source>
        <strain evidence="3">Cs_M1</strain>
        <tissue evidence="3">Blood</tissue>
    </source>
</reference>